<dbReference type="InterPro" id="IPR044844">
    <property type="entry name" value="Trans_IPPS_euk-type"/>
</dbReference>
<name>A0A3A8HRN4_9BACT</name>
<evidence type="ECO:0000313" key="2">
    <source>
        <dbReference type="EMBL" id="RKG73435.1"/>
    </source>
</evidence>
<dbReference type="Pfam" id="PF00494">
    <property type="entry name" value="SQS_PSY"/>
    <property type="match status" value="1"/>
</dbReference>
<dbReference type="AlphaFoldDB" id="A0A3A8HRN4"/>
<dbReference type="Proteomes" id="UP000268094">
    <property type="component" value="Unassembled WGS sequence"/>
</dbReference>
<reference evidence="3" key="1">
    <citation type="submission" date="2018-09" db="EMBL/GenBank/DDBJ databases">
        <authorList>
            <person name="Livingstone P.G."/>
            <person name="Whitworth D.E."/>
        </authorList>
    </citation>
    <scope>NUCLEOTIDE SEQUENCE [LARGE SCALE GENOMIC DNA]</scope>
    <source>
        <strain evidence="3">CA054A</strain>
    </source>
</reference>
<gene>
    <name evidence="2" type="ORF">D7V88_36440</name>
</gene>
<keyword evidence="3" id="KW-1185">Reference proteome</keyword>
<dbReference type="GO" id="GO:0045338">
    <property type="term" value="P:farnesyl diphosphate metabolic process"/>
    <property type="evidence" value="ECO:0007669"/>
    <property type="project" value="InterPro"/>
</dbReference>
<proteinExistence type="predicted"/>
<comment type="caution">
    <text evidence="2">The sequence shown here is derived from an EMBL/GenBank/DDBJ whole genome shotgun (WGS) entry which is preliminary data.</text>
</comment>
<protein>
    <submittedName>
        <fullName evidence="2">Squalene/phytoene synthase family protein</fullName>
    </submittedName>
</protein>
<sequence>MVATGESSGASFCRTQLPRVSRTFALNIPLLPEPLDLTVTVAYLLCRIADTLEDEAPGALQGGLLDELADLTELGRDWDSRARSFVLRAKPTLRAETPVAEAELLAGTPTVLETLASLPSWVHPHIARCVRSMTGGMKHIQQAYAKQGRVDGLPDLQATFLYCYYVAGVVGEMLTGLFIDASPAVAARRAPLTQRALAFGRALQLTNILKDVREDLDRGICWLPRDRMAAHGLEPATLALPAHRMHAVELMHELVAVARRELEVAFEYSLTLPPEEPGLRLFCLYPLFFAVLTLNAVEGNPAVFDPEPVKMRRESVRMLMLLTQERVASDVALRQLYADCSAAPQGAEAVW</sequence>
<evidence type="ECO:0000256" key="1">
    <source>
        <dbReference type="ARBA" id="ARBA00022679"/>
    </source>
</evidence>
<dbReference type="EMBL" id="RAVZ01000411">
    <property type="protein sequence ID" value="RKG73435.1"/>
    <property type="molecule type" value="Genomic_DNA"/>
</dbReference>
<dbReference type="InterPro" id="IPR019845">
    <property type="entry name" value="Squalene/phytoene_synthase_CS"/>
</dbReference>
<dbReference type="SFLD" id="SFLDS00005">
    <property type="entry name" value="Isoprenoid_Synthase_Type_I"/>
    <property type="match status" value="1"/>
</dbReference>
<keyword evidence="1" id="KW-0808">Transferase</keyword>
<dbReference type="InterPro" id="IPR008949">
    <property type="entry name" value="Isoprenoid_synthase_dom_sf"/>
</dbReference>
<dbReference type="RefSeq" id="WP_120545188.1">
    <property type="nucleotide sequence ID" value="NZ_RAVZ01000411.1"/>
</dbReference>
<dbReference type="OrthoDB" id="9807580at2"/>
<dbReference type="InterPro" id="IPR002060">
    <property type="entry name" value="Squ/phyt_synthse"/>
</dbReference>
<dbReference type="Gene3D" id="1.10.600.10">
    <property type="entry name" value="Farnesyl Diphosphate Synthase"/>
    <property type="match status" value="1"/>
</dbReference>
<accession>A0A3A8HRN4</accession>
<dbReference type="GO" id="GO:0051996">
    <property type="term" value="F:squalene synthase [NAD(P)H] activity"/>
    <property type="evidence" value="ECO:0007669"/>
    <property type="project" value="InterPro"/>
</dbReference>
<dbReference type="PANTHER" id="PTHR11626:SF2">
    <property type="entry name" value="SQUALENE SYNTHASE"/>
    <property type="match status" value="1"/>
</dbReference>
<dbReference type="SFLD" id="SFLDG01018">
    <property type="entry name" value="Squalene/Phytoene_Synthase_Lik"/>
    <property type="match status" value="1"/>
</dbReference>
<dbReference type="PROSITE" id="PS01044">
    <property type="entry name" value="SQUALEN_PHYTOEN_SYN_1"/>
    <property type="match status" value="1"/>
</dbReference>
<evidence type="ECO:0000313" key="3">
    <source>
        <dbReference type="Proteomes" id="UP000268094"/>
    </source>
</evidence>
<dbReference type="SUPFAM" id="SSF48576">
    <property type="entry name" value="Terpenoid synthases"/>
    <property type="match status" value="1"/>
</dbReference>
<organism evidence="2 3">
    <name type="scientific">Corallococcus terminator</name>
    <dbReference type="NCBI Taxonomy" id="2316733"/>
    <lineage>
        <taxon>Bacteria</taxon>
        <taxon>Pseudomonadati</taxon>
        <taxon>Myxococcota</taxon>
        <taxon>Myxococcia</taxon>
        <taxon>Myxococcales</taxon>
        <taxon>Cystobacterineae</taxon>
        <taxon>Myxococcaceae</taxon>
        <taxon>Corallococcus</taxon>
    </lineage>
</organism>
<dbReference type="PANTHER" id="PTHR11626">
    <property type="entry name" value="FARNESYL-DIPHOSPHATE FARNESYLTRANSFERASE"/>
    <property type="match status" value="1"/>
</dbReference>